<dbReference type="Proteomes" id="UP000032141">
    <property type="component" value="Chromosome C7"/>
</dbReference>
<dbReference type="STRING" id="109376.A0A0D3DDQ4"/>
<keyword evidence="3" id="KW-0479">Metal-binding</keyword>
<proteinExistence type="predicted"/>
<evidence type="ECO:0000256" key="2">
    <source>
        <dbReference type="ARBA" id="ARBA00004906"/>
    </source>
</evidence>
<organism evidence="9 10">
    <name type="scientific">Brassica oleracea var. oleracea</name>
    <dbReference type="NCBI Taxonomy" id="109376"/>
    <lineage>
        <taxon>Eukaryota</taxon>
        <taxon>Viridiplantae</taxon>
        <taxon>Streptophyta</taxon>
        <taxon>Embryophyta</taxon>
        <taxon>Tracheophyta</taxon>
        <taxon>Spermatophyta</taxon>
        <taxon>Magnoliopsida</taxon>
        <taxon>eudicotyledons</taxon>
        <taxon>Gunneridae</taxon>
        <taxon>Pentapetalae</taxon>
        <taxon>rosids</taxon>
        <taxon>malvids</taxon>
        <taxon>Brassicales</taxon>
        <taxon>Brassicaceae</taxon>
        <taxon>Brassiceae</taxon>
        <taxon>Brassica</taxon>
    </lineage>
</organism>
<dbReference type="PROSITE" id="PS00518">
    <property type="entry name" value="ZF_RING_1"/>
    <property type="match status" value="1"/>
</dbReference>
<dbReference type="eggNOG" id="KOG1812">
    <property type="taxonomic scope" value="Eukaryota"/>
</dbReference>
<evidence type="ECO:0000313" key="10">
    <source>
        <dbReference type="Proteomes" id="UP000032141"/>
    </source>
</evidence>
<dbReference type="InterPro" id="IPR018957">
    <property type="entry name" value="Znf_C3HC4_RING-type"/>
</dbReference>
<dbReference type="InterPro" id="IPR031127">
    <property type="entry name" value="E3_UB_ligase_RBR"/>
</dbReference>
<dbReference type="InterPro" id="IPR013083">
    <property type="entry name" value="Znf_RING/FYVE/PHD"/>
</dbReference>
<dbReference type="SUPFAM" id="SSF57850">
    <property type="entry name" value="RING/U-box"/>
    <property type="match status" value="1"/>
</dbReference>
<dbReference type="Gramene" id="Bo7g099050.1">
    <property type="protein sequence ID" value="Bo7g099050.1"/>
    <property type="gene ID" value="Bo7g099050"/>
</dbReference>
<evidence type="ECO:0000256" key="4">
    <source>
        <dbReference type="ARBA" id="ARBA00022771"/>
    </source>
</evidence>
<dbReference type="HOGENOM" id="CLU_1689173_0_0_1"/>
<comment type="cofactor">
    <cofactor evidence="1">
        <name>Zn(2+)</name>
        <dbReference type="ChEBI" id="CHEBI:29105"/>
    </cofactor>
</comment>
<evidence type="ECO:0000256" key="7">
    <source>
        <dbReference type="SAM" id="SignalP"/>
    </source>
</evidence>
<name>A0A0D3DDQ4_BRAOL</name>
<dbReference type="GO" id="GO:0016567">
    <property type="term" value="P:protein ubiquitination"/>
    <property type="evidence" value="ECO:0007669"/>
    <property type="project" value="UniProtKB-UniPathway"/>
</dbReference>
<protein>
    <recommendedName>
        <fullName evidence="8">IBR domain-containing protein</fullName>
    </recommendedName>
</protein>
<dbReference type="PANTHER" id="PTHR11685">
    <property type="entry name" value="RBR FAMILY RING FINGER AND IBR DOMAIN-CONTAINING"/>
    <property type="match status" value="1"/>
</dbReference>
<feature type="signal peptide" evidence="7">
    <location>
        <begin position="1"/>
        <end position="21"/>
    </location>
</feature>
<reference evidence="9 10" key="1">
    <citation type="journal article" date="2014" name="Genome Biol.">
        <title>Transcriptome and methylome profiling reveals relics of genome dominance in the mesopolyploid Brassica oleracea.</title>
        <authorList>
            <person name="Parkin I.A."/>
            <person name="Koh C."/>
            <person name="Tang H."/>
            <person name="Robinson S.J."/>
            <person name="Kagale S."/>
            <person name="Clarke W.E."/>
            <person name="Town C.D."/>
            <person name="Nixon J."/>
            <person name="Krishnakumar V."/>
            <person name="Bidwell S.L."/>
            <person name="Denoeud F."/>
            <person name="Belcram H."/>
            <person name="Links M.G."/>
            <person name="Just J."/>
            <person name="Clarke C."/>
            <person name="Bender T."/>
            <person name="Huebert T."/>
            <person name="Mason A.S."/>
            <person name="Pires J.C."/>
            <person name="Barker G."/>
            <person name="Moore J."/>
            <person name="Walley P.G."/>
            <person name="Manoli S."/>
            <person name="Batley J."/>
            <person name="Edwards D."/>
            <person name="Nelson M.N."/>
            <person name="Wang X."/>
            <person name="Paterson A.H."/>
            <person name="King G."/>
            <person name="Bancroft I."/>
            <person name="Chalhoub B."/>
            <person name="Sharpe A.G."/>
        </authorList>
    </citation>
    <scope>NUCLEOTIDE SEQUENCE</scope>
    <source>
        <strain evidence="9 10">cv. TO1000</strain>
    </source>
</reference>
<dbReference type="InterPro" id="IPR002867">
    <property type="entry name" value="IBR_dom"/>
</dbReference>
<evidence type="ECO:0000256" key="5">
    <source>
        <dbReference type="ARBA" id="ARBA00022786"/>
    </source>
</evidence>
<comment type="pathway">
    <text evidence="2">Protein modification; protein ubiquitination.</text>
</comment>
<keyword evidence="5" id="KW-0833">Ubl conjugation pathway</keyword>
<keyword evidence="7" id="KW-0732">Signal</keyword>
<dbReference type="Gene3D" id="3.30.40.10">
    <property type="entry name" value="Zinc/RING finger domain, C3HC4 (zinc finger)"/>
    <property type="match status" value="1"/>
</dbReference>
<dbReference type="AlphaFoldDB" id="A0A0D3DDQ4"/>
<evidence type="ECO:0000259" key="8">
    <source>
        <dbReference type="SMART" id="SM00647"/>
    </source>
</evidence>
<accession>A0A0D3DDQ4</accession>
<dbReference type="GO" id="GO:0008270">
    <property type="term" value="F:zinc ion binding"/>
    <property type="evidence" value="ECO:0007669"/>
    <property type="project" value="UniProtKB-KW"/>
</dbReference>
<feature type="domain" description="IBR" evidence="8">
    <location>
        <begin position="78"/>
        <end position="140"/>
    </location>
</feature>
<dbReference type="Pfam" id="PF00097">
    <property type="entry name" value="zf-C3HC4"/>
    <property type="match status" value="1"/>
</dbReference>
<dbReference type="UniPathway" id="UPA00143"/>
<evidence type="ECO:0000313" key="9">
    <source>
        <dbReference type="EnsemblPlants" id="Bo7g099050.1"/>
    </source>
</evidence>
<dbReference type="InterPro" id="IPR017907">
    <property type="entry name" value="Znf_RING_CS"/>
</dbReference>
<keyword evidence="6" id="KW-0862">Zinc</keyword>
<sequence>MPSRRRLAVYVLTMILKFIRWQMHSVALCGHQFCVECMRQYIEAMLLEGGVPRCPRYQCESKPILRSFTNLLTLKLRKMWEQRIQEDSIPVADRVYCPNRMCSALMSVSELSKSTNGHMRCCFKCSNFTFSAKFHGLITCPAVITRGWVQILQQMT</sequence>
<dbReference type="EnsemblPlants" id="Bo7g099050.1">
    <property type="protein sequence ID" value="Bo7g099050.1"/>
    <property type="gene ID" value="Bo7g099050"/>
</dbReference>
<dbReference type="OMA" id="TCPAVIT"/>
<dbReference type="GO" id="GO:0004842">
    <property type="term" value="F:ubiquitin-protein transferase activity"/>
    <property type="evidence" value="ECO:0007669"/>
    <property type="project" value="InterPro"/>
</dbReference>
<feature type="chain" id="PRO_5002259547" description="IBR domain-containing protein" evidence="7">
    <location>
        <begin position="22"/>
        <end position="156"/>
    </location>
</feature>
<evidence type="ECO:0000256" key="3">
    <source>
        <dbReference type="ARBA" id="ARBA00022723"/>
    </source>
</evidence>
<evidence type="ECO:0000256" key="6">
    <source>
        <dbReference type="ARBA" id="ARBA00022833"/>
    </source>
</evidence>
<reference evidence="9" key="2">
    <citation type="submission" date="2015-03" db="UniProtKB">
        <authorList>
            <consortium name="EnsemblPlants"/>
        </authorList>
    </citation>
    <scope>IDENTIFICATION</scope>
</reference>
<keyword evidence="4" id="KW-0863">Zinc-finger</keyword>
<keyword evidence="10" id="KW-1185">Reference proteome</keyword>
<dbReference type="SMART" id="SM00647">
    <property type="entry name" value="IBR"/>
    <property type="match status" value="1"/>
</dbReference>
<evidence type="ECO:0000256" key="1">
    <source>
        <dbReference type="ARBA" id="ARBA00001947"/>
    </source>
</evidence>